<accession>A0ABV6CZA4</accession>
<dbReference type="InterPro" id="IPR005625">
    <property type="entry name" value="PepSY-ass_TM"/>
</dbReference>
<feature type="transmembrane region" description="Helical" evidence="2">
    <location>
        <begin position="255"/>
        <end position="278"/>
    </location>
</feature>
<dbReference type="RefSeq" id="WP_379488444.1">
    <property type="nucleotide sequence ID" value="NZ_JBHLWK010000019.1"/>
</dbReference>
<name>A0ABV6CZA4_9SPHN</name>
<evidence type="ECO:0000313" key="3">
    <source>
        <dbReference type="EMBL" id="MFC0205715.1"/>
    </source>
</evidence>
<organism evidence="3 4">
    <name type="scientific">Novosphingobium soli</name>
    <dbReference type="NCBI Taxonomy" id="574956"/>
    <lineage>
        <taxon>Bacteria</taxon>
        <taxon>Pseudomonadati</taxon>
        <taxon>Pseudomonadota</taxon>
        <taxon>Alphaproteobacteria</taxon>
        <taxon>Sphingomonadales</taxon>
        <taxon>Sphingomonadaceae</taxon>
        <taxon>Novosphingobium</taxon>
    </lineage>
</organism>
<dbReference type="Pfam" id="PF03929">
    <property type="entry name" value="PepSY_TM"/>
    <property type="match status" value="1"/>
</dbReference>
<dbReference type="PANTHER" id="PTHR34219">
    <property type="entry name" value="IRON-REGULATED INNER MEMBRANE PROTEIN-RELATED"/>
    <property type="match status" value="1"/>
</dbReference>
<keyword evidence="2" id="KW-0812">Transmembrane</keyword>
<feature type="region of interest" description="Disordered" evidence="1">
    <location>
        <begin position="479"/>
        <end position="503"/>
    </location>
</feature>
<feature type="transmembrane region" description="Helical" evidence="2">
    <location>
        <begin position="212"/>
        <end position="234"/>
    </location>
</feature>
<evidence type="ECO:0000256" key="1">
    <source>
        <dbReference type="SAM" id="MobiDB-lite"/>
    </source>
</evidence>
<feature type="compositionally biased region" description="Basic residues" evidence="1">
    <location>
        <begin position="479"/>
        <end position="491"/>
    </location>
</feature>
<comment type="caution">
    <text evidence="3">The sequence shown here is derived from an EMBL/GenBank/DDBJ whole genome shotgun (WGS) entry which is preliminary data.</text>
</comment>
<proteinExistence type="predicted"/>
<reference evidence="3 4" key="1">
    <citation type="submission" date="2024-09" db="EMBL/GenBank/DDBJ databases">
        <authorList>
            <person name="Sun Q."/>
            <person name="Mori K."/>
        </authorList>
    </citation>
    <scope>NUCLEOTIDE SEQUENCE [LARGE SCALE GENOMIC DNA]</scope>
    <source>
        <strain evidence="3 4">CCM 7706</strain>
    </source>
</reference>
<gene>
    <name evidence="3" type="ORF">ACFFJC_15730</name>
</gene>
<evidence type="ECO:0000313" key="4">
    <source>
        <dbReference type="Proteomes" id="UP001589798"/>
    </source>
</evidence>
<dbReference type="PANTHER" id="PTHR34219:SF6">
    <property type="entry name" value="BLR3280 PROTEIN"/>
    <property type="match status" value="1"/>
</dbReference>
<feature type="transmembrane region" description="Helical" evidence="2">
    <location>
        <begin position="12"/>
        <end position="33"/>
    </location>
</feature>
<protein>
    <submittedName>
        <fullName evidence="3">PepSY domain-containing protein</fullName>
    </submittedName>
</protein>
<keyword evidence="2" id="KW-1133">Transmembrane helix</keyword>
<sequence length="503" mass="55639">MILRSLLVLHRWLGIVVGLVMTVWCLSGFVMMYSPYPRLSPEAQLRGLAPLHLAGPTQWARVDLPADTPLSSATVEMSGSRAVLRLTPARDPGRPIAQMRAAPLGIDLATGRALAPTSQAEALAIGRSFGRQLGIQGAPLRASAVTIDQWTVQTARRHQPLWRVDYEGGDTAYVAGSGEVVQHTTRAERFWGWLGAVPHWLYPTLLRQDGALWSQVVIWVSLAGCFLVITGLWVGLSRLRRDRAGRVGSPYRGLWWWHHMSGLVFGVLALTWVASGLFSMNPFGFLDSMAGLAERERLAGPLRWGELRGALARAEIPPGTVRIEAAPLGGRTYLARVDAAGTRTRLDAQGRRAPLQRAELLGALAAGPRLASLDLMTREDAYYYAHKTPAPLPVWRAVLADGQATRLYLDPATGRLIRAYDANRRAERWLRNGLHSLDLPGLRTRPLWDLVVLPLLAMVTLVCATGTWMGVHKLRRDGRRIRNRRRRRRHQDRAPAPTEGLPA</sequence>
<keyword evidence="4" id="KW-1185">Reference proteome</keyword>
<evidence type="ECO:0000256" key="2">
    <source>
        <dbReference type="SAM" id="Phobius"/>
    </source>
</evidence>
<dbReference type="Proteomes" id="UP001589798">
    <property type="component" value="Unassembled WGS sequence"/>
</dbReference>
<feature type="transmembrane region" description="Helical" evidence="2">
    <location>
        <begin position="450"/>
        <end position="471"/>
    </location>
</feature>
<keyword evidence="2" id="KW-0472">Membrane</keyword>
<dbReference type="EMBL" id="JBHLWK010000019">
    <property type="protein sequence ID" value="MFC0205715.1"/>
    <property type="molecule type" value="Genomic_DNA"/>
</dbReference>